<keyword evidence="2" id="KW-0328">Glycosyltransferase</keyword>
<evidence type="ECO:0000256" key="2">
    <source>
        <dbReference type="ARBA" id="ARBA00022676"/>
    </source>
</evidence>
<dbReference type="Gene3D" id="3.90.550.10">
    <property type="entry name" value="Spore Coat Polysaccharide Biosynthesis Protein SpsA, Chain A"/>
    <property type="match status" value="1"/>
</dbReference>
<name>A0A7S3EBJ2_9RHOD</name>
<dbReference type="GO" id="GO:0016757">
    <property type="term" value="F:glycosyltransferase activity"/>
    <property type="evidence" value="ECO:0007669"/>
    <property type="project" value="UniProtKB-KW"/>
</dbReference>
<dbReference type="PANTHER" id="PTHR31306:SF4">
    <property type="entry name" value="ALPHA-1,2-GALACTOSYLTRANSFERASE"/>
    <property type="match status" value="1"/>
</dbReference>
<dbReference type="InterPro" id="IPR029044">
    <property type="entry name" value="Nucleotide-diphossugar_trans"/>
</dbReference>
<dbReference type="GO" id="GO:0000139">
    <property type="term" value="C:Golgi membrane"/>
    <property type="evidence" value="ECO:0007669"/>
    <property type="project" value="TreeGrafter"/>
</dbReference>
<evidence type="ECO:0008006" key="7">
    <source>
        <dbReference type="Google" id="ProtNLM"/>
    </source>
</evidence>
<feature type="transmembrane region" description="Helical" evidence="5">
    <location>
        <begin position="21"/>
        <end position="41"/>
    </location>
</feature>
<dbReference type="InterPro" id="IPR008630">
    <property type="entry name" value="Glyco_trans_34"/>
</dbReference>
<dbReference type="EMBL" id="HBHW01015308">
    <property type="protein sequence ID" value="CAE0043744.1"/>
    <property type="molecule type" value="Transcribed_RNA"/>
</dbReference>
<accession>A0A7S3EBJ2</accession>
<proteinExistence type="inferred from homology"/>
<evidence type="ECO:0000256" key="3">
    <source>
        <dbReference type="ARBA" id="ARBA00022679"/>
    </source>
</evidence>
<sequence length="398" mass="45863">MGSDFLIKRTPRKDEVQQRRKIGVLIGAAGLFALLTVIFVVSSVRRRASADLETARLETKMALDSIHKAEDEIIQLKKELKATKESKEKDAQLLSAEAQKYKTLAAESAMQGENSQNCSTWVRPGKGQKIAITTAYNGDKYNVMGMLASDTKSKYAAFHNYAHFLDNDLLERKMSFQQKSGSRIAVFRRHWNDYDWLLWTDADVLLTNPEIRLEDVIEEHAPEGSGIHVLMSKDWGGRQVNPGVSMIRTTPEGKEFLDRWEAEIQTARYNDDLLAIKEGMERNKDPELKYLKFVPQHVLNSYPADSLKYEPYNSTTVEHNRSHEFWEPGHLFVHVVNCLRQSPHLLDAQCCDGIAARYWYEFNSRLEKMLNKKDDEEDKVKDYSSDWTANFKEFLCIR</sequence>
<evidence type="ECO:0000256" key="4">
    <source>
        <dbReference type="SAM" id="Coils"/>
    </source>
</evidence>
<evidence type="ECO:0000256" key="1">
    <source>
        <dbReference type="ARBA" id="ARBA00005664"/>
    </source>
</evidence>
<dbReference type="PANTHER" id="PTHR31306">
    <property type="entry name" value="ALPHA-1,6-MANNOSYLTRANSFERASE MNN11-RELATED"/>
    <property type="match status" value="1"/>
</dbReference>
<keyword evidence="5" id="KW-0472">Membrane</keyword>
<comment type="similarity">
    <text evidence="1">Belongs to the glycosyltransferase 34 family.</text>
</comment>
<gene>
    <name evidence="6" type="ORF">RMAR00112_LOCUS11719</name>
</gene>
<keyword evidence="3" id="KW-0808">Transferase</keyword>
<organism evidence="6">
    <name type="scientific">Rhodosorus marinus</name>
    <dbReference type="NCBI Taxonomy" id="101924"/>
    <lineage>
        <taxon>Eukaryota</taxon>
        <taxon>Rhodophyta</taxon>
        <taxon>Stylonematophyceae</taxon>
        <taxon>Stylonematales</taxon>
        <taxon>Stylonemataceae</taxon>
        <taxon>Rhodosorus</taxon>
    </lineage>
</organism>
<keyword evidence="5" id="KW-0812">Transmembrane</keyword>
<dbReference type="AlphaFoldDB" id="A0A7S3EBJ2"/>
<keyword evidence="5" id="KW-1133">Transmembrane helix</keyword>
<dbReference type="GO" id="GO:0006487">
    <property type="term" value="P:protein N-linked glycosylation"/>
    <property type="evidence" value="ECO:0007669"/>
    <property type="project" value="TreeGrafter"/>
</dbReference>
<reference evidence="6" key="1">
    <citation type="submission" date="2021-01" db="EMBL/GenBank/DDBJ databases">
        <authorList>
            <person name="Corre E."/>
            <person name="Pelletier E."/>
            <person name="Niang G."/>
            <person name="Scheremetjew M."/>
            <person name="Finn R."/>
            <person name="Kale V."/>
            <person name="Holt S."/>
            <person name="Cochrane G."/>
            <person name="Meng A."/>
            <person name="Brown T."/>
            <person name="Cohen L."/>
        </authorList>
    </citation>
    <scope>NUCLEOTIDE SEQUENCE</scope>
    <source>
        <strain evidence="6">CCMP 769</strain>
    </source>
</reference>
<feature type="coiled-coil region" evidence="4">
    <location>
        <begin position="66"/>
        <end position="97"/>
    </location>
</feature>
<keyword evidence="4" id="KW-0175">Coiled coil</keyword>
<evidence type="ECO:0000256" key="5">
    <source>
        <dbReference type="SAM" id="Phobius"/>
    </source>
</evidence>
<evidence type="ECO:0000313" key="6">
    <source>
        <dbReference type="EMBL" id="CAE0043744.1"/>
    </source>
</evidence>
<protein>
    <recommendedName>
        <fullName evidence="7">Nucleotide-diphospho-sugar transferase domain-containing protein</fullName>
    </recommendedName>
</protein>